<reference evidence="3" key="1">
    <citation type="journal article" date="2019" name="Mitochondrial DNA Part B Resour">
        <title>Characterization of the complete mitochondrial genome of Drechslerella brochopaga, a fungal species trapping nematodes with constricting rings.</title>
        <authorList>
            <person name="Fang M."/>
            <person name="Wang S."/>
            <person name="Xu J."/>
            <person name="Jiang L."/>
            <person name="Zhou D."/>
            <person name="Zhang K.-Q."/>
            <person name="Zhang Y."/>
        </authorList>
    </citation>
    <scope>NUCLEOTIDE SEQUENCE</scope>
    <source>
        <strain evidence="3">YMF1.03216</strain>
    </source>
</reference>
<geneLocation type="mitochondrion" evidence="3"/>
<accession>A0A481ZML7</accession>
<dbReference type="Gene3D" id="3.40.1440.10">
    <property type="entry name" value="GIY-YIG endonuclease"/>
    <property type="match status" value="1"/>
</dbReference>
<dbReference type="InterPro" id="IPR035901">
    <property type="entry name" value="GIY-YIG_endonuc_sf"/>
</dbReference>
<dbReference type="GeneID" id="39411780"/>
<reference evidence="3" key="2">
    <citation type="submission" date="2019-02" db="EMBL/GenBank/DDBJ databases">
        <authorList>
            <person name="Fang M.L."/>
            <person name="Zhang Y."/>
        </authorList>
    </citation>
    <scope>NUCLEOTIDE SEQUENCE</scope>
    <source>
        <strain evidence="3">YMF1.03216</strain>
    </source>
</reference>
<dbReference type="InterPro" id="IPR000305">
    <property type="entry name" value="GIY-YIG_endonuc"/>
</dbReference>
<dbReference type="RefSeq" id="YP_009568448.1">
    <property type="nucleotide sequence ID" value="NC_041248.1"/>
</dbReference>
<dbReference type="InterPro" id="IPR006350">
    <property type="entry name" value="Intron_endoG1"/>
</dbReference>
<comment type="similarity">
    <text evidence="1">To endonucleases of group I introns of fungi and phage.</text>
</comment>
<dbReference type="GO" id="GO:0003677">
    <property type="term" value="F:DNA binding"/>
    <property type="evidence" value="ECO:0007669"/>
    <property type="project" value="InterPro"/>
</dbReference>
<dbReference type="EMBL" id="MK550698">
    <property type="protein sequence ID" value="QBL02529.1"/>
    <property type="molecule type" value="Genomic_DNA"/>
</dbReference>
<dbReference type="AlphaFoldDB" id="A0A481ZML7"/>
<evidence type="ECO:0000256" key="1">
    <source>
        <dbReference type="ARBA" id="ARBA00010045"/>
    </source>
</evidence>
<dbReference type="SUPFAM" id="SSF64496">
    <property type="entry name" value="DNA-binding domain of intron-encoded endonucleases"/>
    <property type="match status" value="2"/>
</dbReference>
<proteinExistence type="predicted"/>
<feature type="domain" description="GIY-YIG" evidence="2">
    <location>
        <begin position="20"/>
        <end position="105"/>
    </location>
</feature>
<dbReference type="GO" id="GO:0004519">
    <property type="term" value="F:endonuclease activity"/>
    <property type="evidence" value="ECO:0007669"/>
    <property type="project" value="InterPro"/>
</dbReference>
<evidence type="ECO:0000259" key="2">
    <source>
        <dbReference type="PROSITE" id="PS50164"/>
    </source>
</evidence>
<organism evidence="3">
    <name type="scientific">Orbilia brochopaga</name>
    <dbReference type="NCBI Taxonomy" id="3140254"/>
    <lineage>
        <taxon>Eukaryota</taxon>
        <taxon>Fungi</taxon>
        <taxon>Dikarya</taxon>
        <taxon>Ascomycota</taxon>
        <taxon>Pezizomycotina</taxon>
        <taxon>Orbiliomycetes</taxon>
        <taxon>Orbiliales</taxon>
        <taxon>Orbiliaceae</taxon>
        <taxon>Orbilia</taxon>
    </lineage>
</organism>
<keyword evidence="3" id="KW-0496">Mitochondrion</keyword>
<dbReference type="NCBIfam" id="TIGR01453">
    <property type="entry name" value="grpIintron_endo"/>
    <property type="match status" value="1"/>
</dbReference>
<sequence length="214" mass="24957">MVVYPNMHHLKKQILNDNKGKPGIYMLTNKVTKDFYIGQSKNLYSRFLNYFNTAYLKRSKSIISRALIKYGYSDFSLTILEYCAKVDLTVREQYYFDNLNPVYNIEKIAGSSLGLIRSEETKAKISKALKGLRKGENSYWYGKKLSEETKKLMSQKKLGEKNNLFGKTHSEKTKKLIRQKALGRKLSEETKLLMSSKELLFIYMKSVIKKSLNW</sequence>
<dbReference type="CDD" id="cd10445">
    <property type="entry name" value="GIY-YIG_bI1_like"/>
    <property type="match status" value="1"/>
</dbReference>
<dbReference type="PROSITE" id="PS50164">
    <property type="entry name" value="GIY_YIG"/>
    <property type="match status" value="1"/>
</dbReference>
<dbReference type="Pfam" id="PF07460">
    <property type="entry name" value="NUMOD3"/>
    <property type="match status" value="2"/>
</dbReference>
<dbReference type="InterPro" id="IPR003611">
    <property type="entry name" value="NUMOD3"/>
</dbReference>
<dbReference type="SMART" id="SM00465">
    <property type="entry name" value="GIYc"/>
    <property type="match status" value="1"/>
</dbReference>
<dbReference type="SMART" id="SM00496">
    <property type="entry name" value="IENR2"/>
    <property type="match status" value="4"/>
</dbReference>
<dbReference type="Pfam" id="PF01541">
    <property type="entry name" value="GIY-YIG"/>
    <property type="match status" value="1"/>
</dbReference>
<protein>
    <recommendedName>
        <fullName evidence="2">GIY-YIG domain-containing protein</fullName>
    </recommendedName>
</protein>
<dbReference type="SUPFAM" id="SSF82771">
    <property type="entry name" value="GIY-YIG endonuclease"/>
    <property type="match status" value="1"/>
</dbReference>
<gene>
    <name evidence="3" type="primary">orf214</name>
</gene>
<evidence type="ECO:0000313" key="3">
    <source>
        <dbReference type="EMBL" id="QBL02529.1"/>
    </source>
</evidence>
<name>A0A481ZML7_9PEZI</name>